<name>A0A423NS37_9PSED</name>
<dbReference type="EMBL" id="MOCA01000004">
    <property type="protein sequence ID" value="ROO01063.1"/>
    <property type="molecule type" value="Genomic_DNA"/>
</dbReference>
<sequence length="175" mass="19808">MNRRTDTHNCSHDKTKELKMTAQLIYIPKTDFTQKQGNVLTWQFGTNPETTAVKTFFDLHHFIPTGEKSWSISGSTGTLDDENIFLYLFSIPYTNDAPFNKTYTLNDGLRFQHGHSSPGPSGFYGFTYVDADEATVNIDIHPTKGIAIGTFEAKFKSHGYRTQPKGTFNLLRDDL</sequence>
<evidence type="ECO:0000313" key="2">
    <source>
        <dbReference type="Proteomes" id="UP000284207"/>
    </source>
</evidence>
<dbReference type="AlphaFoldDB" id="A0A423NS37"/>
<proteinExistence type="predicted"/>
<accession>A0A423NS37</accession>
<evidence type="ECO:0000313" key="1">
    <source>
        <dbReference type="EMBL" id="ROO01063.1"/>
    </source>
</evidence>
<protein>
    <submittedName>
        <fullName evidence="1">Uncharacterized protein</fullName>
    </submittedName>
</protein>
<gene>
    <name evidence="1" type="ORF">BK674_10990</name>
</gene>
<reference evidence="1 2" key="1">
    <citation type="submission" date="2016-10" db="EMBL/GenBank/DDBJ databases">
        <title>Comparative genome analysis of multiple Pseudomonas spp. focuses on biocontrol and plant growth promoting traits.</title>
        <authorList>
            <person name="Tao X.-Y."/>
            <person name="Taylor C.G."/>
        </authorList>
    </citation>
    <scope>NUCLEOTIDE SEQUENCE [LARGE SCALE GENOMIC DNA]</scope>
    <source>
        <strain evidence="1 2">36B3</strain>
    </source>
</reference>
<organism evidence="1 2">
    <name type="scientific">Pseudomonas moraviensis</name>
    <dbReference type="NCBI Taxonomy" id="321662"/>
    <lineage>
        <taxon>Bacteria</taxon>
        <taxon>Pseudomonadati</taxon>
        <taxon>Pseudomonadota</taxon>
        <taxon>Gammaproteobacteria</taxon>
        <taxon>Pseudomonadales</taxon>
        <taxon>Pseudomonadaceae</taxon>
        <taxon>Pseudomonas</taxon>
    </lineage>
</organism>
<dbReference type="Proteomes" id="UP000284207">
    <property type="component" value="Unassembled WGS sequence"/>
</dbReference>
<comment type="caution">
    <text evidence="1">The sequence shown here is derived from an EMBL/GenBank/DDBJ whole genome shotgun (WGS) entry which is preliminary data.</text>
</comment>